<dbReference type="RefSeq" id="WP_140602175.1">
    <property type="nucleotide sequence ID" value="NZ_SAWY01000007.1"/>
</dbReference>
<dbReference type="NCBIfam" id="TIGR03694">
    <property type="entry name" value="exosort_acyl"/>
    <property type="match status" value="1"/>
</dbReference>
<keyword evidence="3" id="KW-1185">Reference proteome</keyword>
<keyword evidence="1" id="KW-0472">Membrane</keyword>
<dbReference type="OrthoDB" id="582214at2"/>
<organism evidence="2 3">
    <name type="scientific">Litorilituus lipolyticus</name>
    <dbReference type="NCBI Taxonomy" id="2491017"/>
    <lineage>
        <taxon>Bacteria</taxon>
        <taxon>Pseudomonadati</taxon>
        <taxon>Pseudomonadota</taxon>
        <taxon>Gammaproteobacteria</taxon>
        <taxon>Alteromonadales</taxon>
        <taxon>Colwelliaceae</taxon>
        <taxon>Litorilituus</taxon>
    </lineage>
</organism>
<dbReference type="Pfam" id="PF13444">
    <property type="entry name" value="Acetyltransf_5"/>
    <property type="match status" value="1"/>
</dbReference>
<comment type="caution">
    <text evidence="2">The sequence shown here is derived from an EMBL/GenBank/DDBJ whole genome shotgun (WGS) entry which is preliminary data.</text>
</comment>
<evidence type="ECO:0000313" key="3">
    <source>
        <dbReference type="Proteomes" id="UP000315303"/>
    </source>
</evidence>
<dbReference type="Gene3D" id="3.40.630.30">
    <property type="match status" value="1"/>
</dbReference>
<dbReference type="InterPro" id="IPR022484">
    <property type="entry name" value="PEP-CTERM/exosrtase_acylTfrase"/>
</dbReference>
<gene>
    <name evidence="2" type="ORF">EPA86_04250</name>
</gene>
<name>A0A502L1I6_9GAMM</name>
<accession>A0A502L1I6</accession>
<reference evidence="2 3" key="1">
    <citation type="submission" date="2019-01" db="EMBL/GenBank/DDBJ databases">
        <title>Litorilituus lipolytica sp. nov., isolated from intertidal sand of the Yellow Sea in China.</title>
        <authorList>
            <person name="Liu A."/>
        </authorList>
    </citation>
    <scope>NUCLEOTIDE SEQUENCE [LARGE SCALE GENOMIC DNA]</scope>
    <source>
        <strain evidence="2 3">RZ04</strain>
    </source>
</reference>
<dbReference type="EMBL" id="SAWY01000007">
    <property type="protein sequence ID" value="TPH17768.1"/>
    <property type="molecule type" value="Genomic_DNA"/>
</dbReference>
<dbReference type="Proteomes" id="UP000315303">
    <property type="component" value="Unassembled WGS sequence"/>
</dbReference>
<evidence type="ECO:0000256" key="1">
    <source>
        <dbReference type="SAM" id="Phobius"/>
    </source>
</evidence>
<keyword evidence="2" id="KW-0808">Transferase</keyword>
<feature type="transmembrane region" description="Helical" evidence="1">
    <location>
        <begin position="180"/>
        <end position="200"/>
    </location>
</feature>
<sequence>MNWNKRLLKTPVLGDITKKIVSIKASREAHSIADHFTQFLQPQIATSEELRSEVFKIRHNVYCEELAFEDIREDGEEKDEFDEQSIFSLIKHKPSNTFTSCVRLVKSGGPDQLLPIEKYCMSSITNANLSPERFNRAEIAEISRLAVKSDFRRRQADKFKGSGTGVISETSYSETELRCFPFIAIGLYMAAATMGMNTGIRHVYVMMEPRLARSMKFIGITFQQLGAPVEYHGLRAPYYISPDIFMSNLSPGFKSLYQTIELDICQQLEQLG</sequence>
<proteinExistence type="predicted"/>
<keyword evidence="1" id="KW-0812">Transmembrane</keyword>
<evidence type="ECO:0000313" key="2">
    <source>
        <dbReference type="EMBL" id="TPH17768.1"/>
    </source>
</evidence>
<dbReference type="SUPFAM" id="SSF55729">
    <property type="entry name" value="Acyl-CoA N-acyltransferases (Nat)"/>
    <property type="match status" value="1"/>
</dbReference>
<keyword evidence="1" id="KW-1133">Transmembrane helix</keyword>
<keyword evidence="2" id="KW-0012">Acyltransferase</keyword>
<dbReference type="AlphaFoldDB" id="A0A502L1I6"/>
<protein>
    <submittedName>
        <fullName evidence="2">PEP-CTERM/exosortase system-associated acyltransferase</fullName>
    </submittedName>
</protein>
<dbReference type="InterPro" id="IPR016181">
    <property type="entry name" value="Acyl_CoA_acyltransferase"/>
</dbReference>
<dbReference type="GO" id="GO:0016746">
    <property type="term" value="F:acyltransferase activity"/>
    <property type="evidence" value="ECO:0007669"/>
    <property type="project" value="UniProtKB-KW"/>
</dbReference>